<evidence type="ECO:0000256" key="9">
    <source>
        <dbReference type="ARBA" id="ARBA00034328"/>
    </source>
</evidence>
<dbReference type="Pfam" id="PF08028">
    <property type="entry name" value="Acyl-CoA_dh_2"/>
    <property type="match status" value="1"/>
</dbReference>
<accession>A0ABP7C6E0</accession>
<dbReference type="EMBL" id="BAABEO010000011">
    <property type="protein sequence ID" value="GAA3680889.1"/>
    <property type="molecule type" value="Genomic_DNA"/>
</dbReference>
<evidence type="ECO:0000256" key="3">
    <source>
        <dbReference type="ARBA" id="ARBA00022643"/>
    </source>
</evidence>
<keyword evidence="6" id="KW-0503">Monooxygenase</keyword>
<keyword evidence="18" id="KW-1185">Reference proteome</keyword>
<evidence type="ECO:0000259" key="14">
    <source>
        <dbReference type="Pfam" id="PF02770"/>
    </source>
</evidence>
<dbReference type="PANTHER" id="PTHR43884:SF12">
    <property type="entry name" value="ISOVALERYL-COA DEHYDROGENASE, MITOCHONDRIAL-RELATED"/>
    <property type="match status" value="1"/>
</dbReference>
<dbReference type="InterPro" id="IPR013786">
    <property type="entry name" value="AcylCoA_DH/ox_N"/>
</dbReference>
<evidence type="ECO:0000256" key="1">
    <source>
        <dbReference type="ARBA" id="ARBA00004496"/>
    </source>
</evidence>
<dbReference type="InterPro" id="IPR006091">
    <property type="entry name" value="Acyl-CoA_Oxase/DH_mid-dom"/>
</dbReference>
<dbReference type="RefSeq" id="WP_345150279.1">
    <property type="nucleotide sequence ID" value="NZ_BAABEO010000011.1"/>
</dbReference>
<evidence type="ECO:0000256" key="6">
    <source>
        <dbReference type="ARBA" id="ARBA00023033"/>
    </source>
</evidence>
<keyword evidence="4" id="KW-0547">Nucleotide-binding</keyword>
<name>A0ABP7C6E0_9MICC</name>
<keyword evidence="5" id="KW-0560">Oxidoreductase</keyword>
<evidence type="ECO:0000256" key="12">
    <source>
        <dbReference type="ARBA" id="ARBA00048445"/>
    </source>
</evidence>
<dbReference type="InterPro" id="IPR037069">
    <property type="entry name" value="AcylCoA_DH/ox_N_sf"/>
</dbReference>
<evidence type="ECO:0000259" key="16">
    <source>
        <dbReference type="Pfam" id="PF08028"/>
    </source>
</evidence>
<reference evidence="18" key="1">
    <citation type="journal article" date="2019" name="Int. J. Syst. Evol. Microbiol.">
        <title>The Global Catalogue of Microorganisms (GCM) 10K type strain sequencing project: providing services to taxonomists for standard genome sequencing and annotation.</title>
        <authorList>
            <consortium name="The Broad Institute Genomics Platform"/>
            <consortium name="The Broad Institute Genome Sequencing Center for Infectious Disease"/>
            <person name="Wu L."/>
            <person name="Ma J."/>
        </authorList>
    </citation>
    <scope>NUCLEOTIDE SEQUENCE [LARGE SCALE GENOMIC DNA]</scope>
    <source>
        <strain evidence="18">JCM 30742</strain>
    </source>
</reference>
<evidence type="ECO:0000313" key="18">
    <source>
        <dbReference type="Proteomes" id="UP001500752"/>
    </source>
</evidence>
<comment type="subcellular location">
    <subcellularLocation>
        <location evidence="1">Cytoplasm</location>
    </subcellularLocation>
</comment>
<dbReference type="Gene3D" id="1.10.540.10">
    <property type="entry name" value="Acyl-CoA dehydrogenase/oxidase, N-terminal domain"/>
    <property type="match status" value="1"/>
</dbReference>
<dbReference type="Proteomes" id="UP001500752">
    <property type="component" value="Unassembled WGS sequence"/>
</dbReference>
<dbReference type="EC" id="1.14.14.21" evidence="9"/>
<dbReference type="Pfam" id="PF02770">
    <property type="entry name" value="Acyl-CoA_dh_M"/>
    <property type="match status" value="1"/>
</dbReference>
<proteinExistence type="inferred from homology"/>
<evidence type="ECO:0000256" key="8">
    <source>
        <dbReference type="ARBA" id="ARBA00034317"/>
    </source>
</evidence>
<comment type="similarity">
    <text evidence="8">Belongs to the DszC flavin monooxygenase family.</text>
</comment>
<dbReference type="InterPro" id="IPR013107">
    <property type="entry name" value="Acyl-CoA_DH_C"/>
</dbReference>
<evidence type="ECO:0000313" key="17">
    <source>
        <dbReference type="EMBL" id="GAA3680889.1"/>
    </source>
</evidence>
<evidence type="ECO:0000259" key="15">
    <source>
        <dbReference type="Pfam" id="PF02771"/>
    </source>
</evidence>
<evidence type="ECO:0000256" key="13">
    <source>
        <dbReference type="ARBA" id="ARBA00049456"/>
    </source>
</evidence>
<dbReference type="Gene3D" id="2.40.110.10">
    <property type="entry name" value="Butyryl-CoA Dehydrogenase, subunit A, domain 2"/>
    <property type="match status" value="1"/>
</dbReference>
<dbReference type="Pfam" id="PF02771">
    <property type="entry name" value="Acyl-CoA_dh_N"/>
    <property type="match status" value="1"/>
</dbReference>
<dbReference type="SUPFAM" id="SSF56645">
    <property type="entry name" value="Acyl-CoA dehydrogenase NM domain-like"/>
    <property type="match status" value="1"/>
</dbReference>
<dbReference type="Gene3D" id="1.20.140.10">
    <property type="entry name" value="Butyryl-CoA Dehydrogenase, subunit A, domain 3"/>
    <property type="match status" value="1"/>
</dbReference>
<dbReference type="InterPro" id="IPR009100">
    <property type="entry name" value="AcylCoA_DH/oxidase_NM_dom_sf"/>
</dbReference>
<dbReference type="SUPFAM" id="SSF47203">
    <property type="entry name" value="Acyl-CoA dehydrogenase C-terminal domain-like"/>
    <property type="match status" value="1"/>
</dbReference>
<feature type="domain" description="Acyl-CoA dehydrogenase C-terminal" evidence="16">
    <location>
        <begin position="247"/>
        <end position="378"/>
    </location>
</feature>
<feature type="domain" description="Acyl-CoA dehydrogenase/oxidase N-terminal" evidence="15">
    <location>
        <begin position="28"/>
        <end position="122"/>
    </location>
</feature>
<comment type="catalytic activity">
    <reaction evidence="11">
        <text>dibenzothiophene + FMNH2 + O2 = dibenzothiophene 5-oxide + FMN + H2O + H(+)</text>
        <dbReference type="Rhea" id="RHEA:49076"/>
        <dbReference type="ChEBI" id="CHEBI:15377"/>
        <dbReference type="ChEBI" id="CHEBI:15378"/>
        <dbReference type="ChEBI" id="CHEBI:15379"/>
        <dbReference type="ChEBI" id="CHEBI:23681"/>
        <dbReference type="ChEBI" id="CHEBI:23683"/>
        <dbReference type="ChEBI" id="CHEBI:57618"/>
        <dbReference type="ChEBI" id="CHEBI:58210"/>
    </reaction>
</comment>
<sequence length="417" mass="45708">MTETLTNPTADGAVDYETLAARFRPVFDRIAEGALERERHRELPYEPVRWLVEAGFTALRVPREFGGSGASLAQVWKLLVELGEADSNVPQVLRNHLAFVEDQLNVPAGDHRDAWLRRFVDGAFIGGGWTEANNGSFANIQTKITPDGDGWRLNGAKFYATGSLFSDWLDVLAQDPDGTAVVVLVRRDAEGVTLTDDWDGFGQRGTSSGSADYANVFIPAEFVYRYEDRFGYQNLFYQQALLTALAGIGRAIKRDVARLITERKRTYAHGNAEEARHDIQLLQVVGRISALAYGAETVVVKAGEAFDAIHEAHLLGDGEAEKALTIAADIEVTQAQIVAIDLVLEAATRLFDALGSSGVSGRTLLDRHWRNARTLASHNPRVYRERVVGDYLVNGTSPLRDFAARNQNAPSAPGQGL</sequence>
<comment type="catalytic activity">
    <reaction evidence="13">
        <text>dibenzothiophene + 2 FMNH2 + 2 O2 = dibenzothiophene 5,5-dioxide + 2 FMN + 2 H2O + 2 H(+)</text>
        <dbReference type="Rhea" id="RHEA:49072"/>
        <dbReference type="ChEBI" id="CHEBI:15377"/>
        <dbReference type="ChEBI" id="CHEBI:15378"/>
        <dbReference type="ChEBI" id="CHEBI:15379"/>
        <dbReference type="ChEBI" id="CHEBI:23681"/>
        <dbReference type="ChEBI" id="CHEBI:57618"/>
        <dbReference type="ChEBI" id="CHEBI:58210"/>
        <dbReference type="ChEBI" id="CHEBI:90356"/>
        <dbReference type="EC" id="1.14.14.21"/>
    </reaction>
</comment>
<dbReference type="PANTHER" id="PTHR43884">
    <property type="entry name" value="ACYL-COA DEHYDROGENASE"/>
    <property type="match status" value="1"/>
</dbReference>
<evidence type="ECO:0000256" key="2">
    <source>
        <dbReference type="ARBA" id="ARBA00022630"/>
    </source>
</evidence>
<evidence type="ECO:0000256" key="11">
    <source>
        <dbReference type="ARBA" id="ARBA00047859"/>
    </source>
</evidence>
<protein>
    <recommendedName>
        <fullName evidence="10">Dibenzothiophene monooxygenase</fullName>
        <ecNumber evidence="9">1.14.14.21</ecNumber>
    </recommendedName>
</protein>
<comment type="catalytic activity">
    <reaction evidence="12">
        <text>dibenzothiophene 5-oxide + FMNH2 + O2 = dibenzothiophene 5,5-dioxide + FMN + H2O + H(+)</text>
        <dbReference type="Rhea" id="RHEA:49080"/>
        <dbReference type="ChEBI" id="CHEBI:15377"/>
        <dbReference type="ChEBI" id="CHEBI:15378"/>
        <dbReference type="ChEBI" id="CHEBI:15379"/>
        <dbReference type="ChEBI" id="CHEBI:23683"/>
        <dbReference type="ChEBI" id="CHEBI:57618"/>
        <dbReference type="ChEBI" id="CHEBI:58210"/>
        <dbReference type="ChEBI" id="CHEBI:90356"/>
    </reaction>
</comment>
<keyword evidence="3" id="KW-0288">FMN</keyword>
<gene>
    <name evidence="17" type="ORF">GCM10023081_18780</name>
</gene>
<evidence type="ECO:0000256" key="4">
    <source>
        <dbReference type="ARBA" id="ARBA00022741"/>
    </source>
</evidence>
<evidence type="ECO:0000256" key="10">
    <source>
        <dbReference type="ARBA" id="ARBA00034345"/>
    </source>
</evidence>
<dbReference type="PIRSF" id="PIRSF016578">
    <property type="entry name" value="HsaA"/>
    <property type="match status" value="1"/>
</dbReference>
<evidence type="ECO:0000256" key="7">
    <source>
        <dbReference type="ARBA" id="ARBA00034307"/>
    </source>
</evidence>
<feature type="domain" description="Acyl-CoA oxidase/dehydrogenase middle" evidence="14">
    <location>
        <begin position="128"/>
        <end position="212"/>
    </location>
</feature>
<dbReference type="InterPro" id="IPR036250">
    <property type="entry name" value="AcylCo_DH-like_C"/>
</dbReference>
<organism evidence="17 18">
    <name type="scientific">Arthrobacter ginkgonis</name>
    <dbReference type="NCBI Taxonomy" id="1630594"/>
    <lineage>
        <taxon>Bacteria</taxon>
        <taxon>Bacillati</taxon>
        <taxon>Actinomycetota</taxon>
        <taxon>Actinomycetes</taxon>
        <taxon>Micrococcales</taxon>
        <taxon>Micrococcaceae</taxon>
        <taxon>Arthrobacter</taxon>
    </lineage>
</organism>
<dbReference type="InterPro" id="IPR046373">
    <property type="entry name" value="Acyl-CoA_Oxase/DH_mid-dom_sf"/>
</dbReference>
<comment type="pathway">
    <text evidence="7">Sulfur metabolism; dibenzothiophene degradation.</text>
</comment>
<comment type="caution">
    <text evidence="17">The sequence shown here is derived from an EMBL/GenBank/DDBJ whole genome shotgun (WGS) entry which is preliminary data.</text>
</comment>
<evidence type="ECO:0000256" key="5">
    <source>
        <dbReference type="ARBA" id="ARBA00023002"/>
    </source>
</evidence>
<keyword evidence="2" id="KW-0285">Flavoprotein</keyword>